<keyword evidence="5" id="KW-1185">Reference proteome</keyword>
<organism evidence="4 5">
    <name type="scientific">Parablautia muri</name>
    <dbReference type="NCBI Taxonomy" id="2320879"/>
    <lineage>
        <taxon>Bacteria</taxon>
        <taxon>Bacillati</taxon>
        <taxon>Bacillota</taxon>
        <taxon>Clostridia</taxon>
        <taxon>Lachnospirales</taxon>
        <taxon>Lachnospiraceae</taxon>
        <taxon>Parablautia</taxon>
    </lineage>
</organism>
<dbReference type="GO" id="GO:0000150">
    <property type="term" value="F:DNA strand exchange activity"/>
    <property type="evidence" value="ECO:0007669"/>
    <property type="project" value="InterPro"/>
</dbReference>
<dbReference type="InterPro" id="IPR011109">
    <property type="entry name" value="DNA_bind_recombinase_dom"/>
</dbReference>
<sequence>MGKTVDRIYHAAIYVRLSKEDGDVAGTAKAESNSISNQKDLIRDFLKDKDDIIVVSERVDDGYSGSNFERPGFQMMMEDIRKGAVDCVVVKDLSRFGREYIDSGKYIERLFPALGVRFIAVNDHIDSKEESGRDDIVVPFKNLMNDAYCRDISIKIRSHLEVKRKNGEYTGAFTPYGYKKDENDRNRLVPDLYAAGVVKDIFRMKLSGMSQAAIAERLNGKGILSPMEYKHSLGIRIQDNFKTHEQAEWSSMSVRRILENEVYVGTLVQGRYSTPNHKIKKIVDKPKEEWIRIEDSHEPIVSKREFAIVQRLLGMDTRTSPNEDEVYVLSGLAVCAGCGAAMIKRNVPAGGKVYSYYICSKNAATKECGTHRIPKEKLESLVFEVLKAHIANVLDTGRILEYIDTVPFQELEIKELERQKEAKEQEIRRCRELRDMLYEDLKDGIVSKEDYAELYEGYNSRRKKAEEAVWKIRHAIQDVMEAKTDKYEWLHYFKEYQNISGLSRMAAVELIDRVRVFDKDHIEIDFNFQDCFQSALRRIQSAGCTVCTGENGRVTIQEREVV</sequence>
<dbReference type="RefSeq" id="WP_160560454.1">
    <property type="nucleotide sequence ID" value="NZ_QZDT01000018.1"/>
</dbReference>
<dbReference type="PROSITE" id="PS51736">
    <property type="entry name" value="RECOMBINASES_3"/>
    <property type="match status" value="1"/>
</dbReference>
<name>A0A9X5BGT3_9FIRM</name>
<dbReference type="InterPro" id="IPR050639">
    <property type="entry name" value="SSR_resolvase"/>
</dbReference>
<proteinExistence type="predicted"/>
<evidence type="ECO:0000256" key="1">
    <source>
        <dbReference type="SAM" id="Coils"/>
    </source>
</evidence>
<dbReference type="PANTHER" id="PTHR30461">
    <property type="entry name" value="DNA-INVERTASE FROM LAMBDOID PROPHAGE"/>
    <property type="match status" value="1"/>
</dbReference>
<dbReference type="EMBL" id="QZDT01000018">
    <property type="protein sequence ID" value="NBJ93377.1"/>
    <property type="molecule type" value="Genomic_DNA"/>
</dbReference>
<evidence type="ECO:0000313" key="4">
    <source>
        <dbReference type="EMBL" id="NBJ93377.1"/>
    </source>
</evidence>
<keyword evidence="1" id="KW-0175">Coiled coil</keyword>
<accession>A0A9X5BGT3</accession>
<dbReference type="InterPro" id="IPR025827">
    <property type="entry name" value="Zn_ribbon_recom_dom"/>
</dbReference>
<dbReference type="PANTHER" id="PTHR30461:SF23">
    <property type="entry name" value="DNA RECOMBINASE-RELATED"/>
    <property type="match status" value="1"/>
</dbReference>
<dbReference type="OrthoDB" id="9784557at2"/>
<dbReference type="InterPro" id="IPR036162">
    <property type="entry name" value="Resolvase-like_N_sf"/>
</dbReference>
<dbReference type="SUPFAM" id="SSF53041">
    <property type="entry name" value="Resolvase-like"/>
    <property type="match status" value="1"/>
</dbReference>
<dbReference type="PROSITE" id="PS51737">
    <property type="entry name" value="RECOMBINASE_DNA_BIND"/>
    <property type="match status" value="1"/>
</dbReference>
<evidence type="ECO:0000313" key="5">
    <source>
        <dbReference type="Proteomes" id="UP001154420"/>
    </source>
</evidence>
<dbReference type="Proteomes" id="UP001154420">
    <property type="component" value="Unassembled WGS sequence"/>
</dbReference>
<evidence type="ECO:0000259" key="3">
    <source>
        <dbReference type="PROSITE" id="PS51737"/>
    </source>
</evidence>
<protein>
    <submittedName>
        <fullName evidence="4">Recombinase</fullName>
    </submittedName>
</protein>
<gene>
    <name evidence="4" type="ORF">D5281_12425</name>
</gene>
<dbReference type="Pfam" id="PF07508">
    <property type="entry name" value="Recombinase"/>
    <property type="match status" value="1"/>
</dbReference>
<dbReference type="SMART" id="SM00857">
    <property type="entry name" value="Resolvase"/>
    <property type="match status" value="1"/>
</dbReference>
<feature type="coiled-coil region" evidence="1">
    <location>
        <begin position="406"/>
        <end position="468"/>
    </location>
</feature>
<dbReference type="Pfam" id="PF00239">
    <property type="entry name" value="Resolvase"/>
    <property type="match status" value="1"/>
</dbReference>
<comment type="caution">
    <text evidence="4">The sequence shown here is derived from an EMBL/GenBank/DDBJ whole genome shotgun (WGS) entry which is preliminary data.</text>
</comment>
<dbReference type="Pfam" id="PF13408">
    <property type="entry name" value="Zn_ribbon_recom"/>
    <property type="match status" value="1"/>
</dbReference>
<dbReference type="InterPro" id="IPR006119">
    <property type="entry name" value="Resolv_N"/>
</dbReference>
<dbReference type="Gene3D" id="3.40.50.1390">
    <property type="entry name" value="Resolvase, N-terminal catalytic domain"/>
    <property type="match status" value="1"/>
</dbReference>
<dbReference type="AlphaFoldDB" id="A0A9X5BGT3"/>
<feature type="domain" description="Resolvase/invertase-type recombinase catalytic" evidence="2">
    <location>
        <begin position="10"/>
        <end position="167"/>
    </location>
</feature>
<dbReference type="Gene3D" id="3.90.1750.20">
    <property type="entry name" value="Putative Large Serine Recombinase, Chain B, Domain 2"/>
    <property type="match status" value="1"/>
</dbReference>
<feature type="domain" description="Recombinase" evidence="3">
    <location>
        <begin position="175"/>
        <end position="319"/>
    </location>
</feature>
<dbReference type="InterPro" id="IPR038109">
    <property type="entry name" value="DNA_bind_recomb_sf"/>
</dbReference>
<dbReference type="GO" id="GO:0003677">
    <property type="term" value="F:DNA binding"/>
    <property type="evidence" value="ECO:0007669"/>
    <property type="project" value="InterPro"/>
</dbReference>
<reference evidence="4" key="1">
    <citation type="submission" date="2018-09" db="EMBL/GenBank/DDBJ databases">
        <title>Murine metabolic-syndrome-specific gut microbial biobank.</title>
        <authorList>
            <person name="Liu C."/>
        </authorList>
    </citation>
    <scope>NUCLEOTIDE SEQUENCE</scope>
    <source>
        <strain evidence="4">D42-62</strain>
    </source>
</reference>
<evidence type="ECO:0000259" key="2">
    <source>
        <dbReference type="PROSITE" id="PS51736"/>
    </source>
</evidence>